<reference evidence="1" key="1">
    <citation type="journal article" date="2009" name="PLoS Genet.">
        <title>Sequencing, mapping, and analysis of 27,455 maize full-length cDNAs.</title>
        <authorList>
            <person name="Soderlund C."/>
            <person name="Descour A."/>
            <person name="Kudrna D."/>
            <person name="Bomhoff M."/>
            <person name="Boyd L."/>
            <person name="Currie J."/>
            <person name="Angelova A."/>
            <person name="Collura K."/>
            <person name="Wissotski M."/>
            <person name="Ashley E."/>
            <person name="Morrow D."/>
            <person name="Fernandes J."/>
            <person name="Walbot V."/>
            <person name="Yu Y."/>
        </authorList>
    </citation>
    <scope>NUCLEOTIDE SEQUENCE</scope>
    <source>
        <strain evidence="1">B73</strain>
    </source>
</reference>
<dbReference type="EMBL" id="BT040024">
    <property type="protein sequence ID" value="ACF85029.1"/>
    <property type="molecule type" value="mRNA"/>
</dbReference>
<protein>
    <submittedName>
        <fullName evidence="1">Uncharacterized protein</fullName>
    </submittedName>
</protein>
<name>B4FSD6_MAIZE</name>
<organism evidence="1">
    <name type="scientific">Zea mays</name>
    <name type="common">Maize</name>
    <dbReference type="NCBI Taxonomy" id="4577"/>
    <lineage>
        <taxon>Eukaryota</taxon>
        <taxon>Viridiplantae</taxon>
        <taxon>Streptophyta</taxon>
        <taxon>Embryophyta</taxon>
        <taxon>Tracheophyta</taxon>
        <taxon>Spermatophyta</taxon>
        <taxon>Magnoliopsida</taxon>
        <taxon>Liliopsida</taxon>
        <taxon>Poales</taxon>
        <taxon>Poaceae</taxon>
        <taxon>PACMAD clade</taxon>
        <taxon>Panicoideae</taxon>
        <taxon>Andropogonodae</taxon>
        <taxon>Andropogoneae</taxon>
        <taxon>Tripsacinae</taxon>
        <taxon>Zea</taxon>
    </lineage>
</organism>
<accession>B4FSD6</accession>
<dbReference type="AlphaFoldDB" id="B4FSD6"/>
<sequence>MTPPVGNNTPSSSTIKLAKLMSTTRAPSTHKTNSVFIYMLSDPDVSK</sequence>
<evidence type="ECO:0000313" key="1">
    <source>
        <dbReference type="EMBL" id="ACF85029.1"/>
    </source>
</evidence>
<proteinExistence type="evidence at transcript level"/>